<protein>
    <recommendedName>
        <fullName evidence="1">DUF1707 domain-containing protein</fullName>
    </recommendedName>
</protein>
<evidence type="ECO:0000313" key="3">
    <source>
        <dbReference type="Proteomes" id="UP000181909"/>
    </source>
</evidence>
<sequence length="219" mass="23115">MVPGVGGAGAVKAAAGSPARIIASMTAEPARSAARMRASDADREAVVEQLREAAAEGRIDMDELDTRLGQALSAKTYAELAPLTEDLVPIEVATGEPLVLKGGMHGVTRSGVWKVPPVIRAQGGIGGVRIDFTRAECRLREIALEVRGEMAGVKIVIPEGWTVHTDNLDHGLGGLKDKTTDARTPGAPLLRLTGSCGMGGVVVRHPNFRERRKLRSIES</sequence>
<proteinExistence type="predicted"/>
<organism evidence="2 3">
    <name type="scientific">Streptomyces atratus</name>
    <dbReference type="NCBI Taxonomy" id="1893"/>
    <lineage>
        <taxon>Bacteria</taxon>
        <taxon>Bacillati</taxon>
        <taxon>Actinomycetota</taxon>
        <taxon>Actinomycetes</taxon>
        <taxon>Kitasatosporales</taxon>
        <taxon>Streptomycetaceae</taxon>
        <taxon>Streptomyces</taxon>
    </lineage>
</organism>
<dbReference type="PANTHER" id="PTHR40763:SF5">
    <property type="entry name" value="MEMBRANE PROTEIN"/>
    <property type="match status" value="1"/>
</dbReference>
<accession>A0A1K2AP27</accession>
<gene>
    <name evidence="2" type="ORF">SAMN02787144_1007189</name>
</gene>
<evidence type="ECO:0000259" key="1">
    <source>
        <dbReference type="Pfam" id="PF08044"/>
    </source>
</evidence>
<dbReference type="InterPro" id="IPR012551">
    <property type="entry name" value="DUF1707_SHOCT-like"/>
</dbReference>
<reference evidence="2 3" key="1">
    <citation type="submission" date="2016-11" db="EMBL/GenBank/DDBJ databases">
        <authorList>
            <person name="Jaros S."/>
            <person name="Januszkiewicz K."/>
            <person name="Wedrychowicz H."/>
        </authorList>
    </citation>
    <scope>NUCLEOTIDE SEQUENCE [LARGE SCALE GENOMIC DNA]</scope>
    <source>
        <strain evidence="2 3">OK807</strain>
    </source>
</reference>
<dbReference type="PANTHER" id="PTHR40763">
    <property type="entry name" value="MEMBRANE PROTEIN-RELATED"/>
    <property type="match status" value="1"/>
</dbReference>
<feature type="domain" description="DUF1707" evidence="1">
    <location>
        <begin position="36"/>
        <end position="87"/>
    </location>
</feature>
<dbReference type="EMBL" id="FPJO01000007">
    <property type="protein sequence ID" value="SFX88282.1"/>
    <property type="molecule type" value="Genomic_DNA"/>
</dbReference>
<dbReference type="STRING" id="1893.SAMN02787144_1007189"/>
<dbReference type="Pfam" id="PF08044">
    <property type="entry name" value="DUF1707"/>
    <property type="match status" value="1"/>
</dbReference>
<name>A0A1K2AP27_STRAR</name>
<evidence type="ECO:0000313" key="2">
    <source>
        <dbReference type="EMBL" id="SFX88282.1"/>
    </source>
</evidence>
<dbReference type="Proteomes" id="UP000181909">
    <property type="component" value="Unassembled WGS sequence"/>
</dbReference>
<dbReference type="AlphaFoldDB" id="A0A1K2AP27"/>